<dbReference type="InterPro" id="IPR017937">
    <property type="entry name" value="Thioredoxin_CS"/>
</dbReference>
<gene>
    <name evidence="4" type="ORF">ACFQ4B_13360</name>
</gene>
<protein>
    <submittedName>
        <fullName evidence="4">Redoxin domain-containing protein</fullName>
    </submittedName>
</protein>
<dbReference type="Gene3D" id="3.40.30.10">
    <property type="entry name" value="Glutaredoxin"/>
    <property type="match status" value="1"/>
</dbReference>
<comment type="caution">
    <text evidence="4">The sequence shown here is derived from an EMBL/GenBank/DDBJ whole genome shotgun (WGS) entry which is preliminary data.</text>
</comment>
<evidence type="ECO:0000313" key="4">
    <source>
        <dbReference type="EMBL" id="MFD1221108.1"/>
    </source>
</evidence>
<feature type="transmembrane region" description="Helical" evidence="2">
    <location>
        <begin position="50"/>
        <end position="70"/>
    </location>
</feature>
<dbReference type="CDD" id="cd02966">
    <property type="entry name" value="TlpA_like_family"/>
    <property type="match status" value="1"/>
</dbReference>
<dbReference type="InterPro" id="IPR000866">
    <property type="entry name" value="AhpC/TSA"/>
</dbReference>
<evidence type="ECO:0000259" key="3">
    <source>
        <dbReference type="PROSITE" id="PS51352"/>
    </source>
</evidence>
<sequence>MNTWTLGPLVMSGQVLAVIAAVIAAYAVMKLRLRGALPAGTGYDRPFEAILLWFLIWKLSVILFQTQSVWSDPMRLIYFSGGVRGAWLATVLTVCYVGYKDRSSPNLAVYIDSWLISILSGYTVYRILDIAFLEGNVTTNAIIALLGIGAVVIGWMREPQAGRRRMQTLFFSFVLVHALFSAVAANTWDKSGLQSQASDEIGIGIGQTAPDFELMTLEGEKVKLSDFRGKKVLINFWATWCPPCRVEMPVMQTFYSENRDNNVVILSVDAMHTEVSRVVVESFRKHWGLTFPLVLDSDGQVGKTYQVSAYPATYVLDEQGIIRKKHQGAMDEEMLRKAVR</sequence>
<keyword evidence="2" id="KW-1133">Transmembrane helix</keyword>
<dbReference type="EMBL" id="JBHTLU010000014">
    <property type="protein sequence ID" value="MFD1221108.1"/>
    <property type="molecule type" value="Genomic_DNA"/>
</dbReference>
<evidence type="ECO:0000313" key="5">
    <source>
        <dbReference type="Proteomes" id="UP001597180"/>
    </source>
</evidence>
<evidence type="ECO:0000256" key="1">
    <source>
        <dbReference type="ARBA" id="ARBA00023157"/>
    </source>
</evidence>
<keyword evidence="5" id="KW-1185">Reference proteome</keyword>
<dbReference type="InterPro" id="IPR036249">
    <property type="entry name" value="Thioredoxin-like_sf"/>
</dbReference>
<dbReference type="InterPro" id="IPR013766">
    <property type="entry name" value="Thioredoxin_domain"/>
</dbReference>
<evidence type="ECO:0000256" key="2">
    <source>
        <dbReference type="SAM" id="Phobius"/>
    </source>
</evidence>
<dbReference type="InterPro" id="IPR050553">
    <property type="entry name" value="Thioredoxin_ResA/DsbE_sf"/>
</dbReference>
<dbReference type="PROSITE" id="PS51352">
    <property type="entry name" value="THIOREDOXIN_2"/>
    <property type="match status" value="1"/>
</dbReference>
<dbReference type="Pfam" id="PF00578">
    <property type="entry name" value="AhpC-TSA"/>
    <property type="match status" value="1"/>
</dbReference>
<feature type="domain" description="Thioredoxin" evidence="3">
    <location>
        <begin position="203"/>
        <end position="340"/>
    </location>
</feature>
<dbReference type="Proteomes" id="UP001597180">
    <property type="component" value="Unassembled WGS sequence"/>
</dbReference>
<dbReference type="PANTHER" id="PTHR42852:SF17">
    <property type="entry name" value="THIOREDOXIN-LIKE PROTEIN HI_1115"/>
    <property type="match status" value="1"/>
</dbReference>
<organism evidence="4 5">
    <name type="scientific">Paenibacillus vulneris</name>
    <dbReference type="NCBI Taxonomy" id="1133364"/>
    <lineage>
        <taxon>Bacteria</taxon>
        <taxon>Bacillati</taxon>
        <taxon>Bacillota</taxon>
        <taxon>Bacilli</taxon>
        <taxon>Bacillales</taxon>
        <taxon>Paenibacillaceae</taxon>
        <taxon>Paenibacillus</taxon>
    </lineage>
</organism>
<dbReference type="PANTHER" id="PTHR42852">
    <property type="entry name" value="THIOL:DISULFIDE INTERCHANGE PROTEIN DSBE"/>
    <property type="match status" value="1"/>
</dbReference>
<accession>A0ABW3UJW9</accession>
<feature type="transmembrane region" description="Helical" evidence="2">
    <location>
        <begin position="137"/>
        <end position="156"/>
    </location>
</feature>
<name>A0ABW3UJW9_9BACL</name>
<keyword evidence="2" id="KW-0472">Membrane</keyword>
<feature type="transmembrane region" description="Helical" evidence="2">
    <location>
        <begin position="76"/>
        <end position="99"/>
    </location>
</feature>
<keyword evidence="1" id="KW-1015">Disulfide bond</keyword>
<dbReference type="SUPFAM" id="SSF52833">
    <property type="entry name" value="Thioredoxin-like"/>
    <property type="match status" value="1"/>
</dbReference>
<dbReference type="PROSITE" id="PS00194">
    <property type="entry name" value="THIOREDOXIN_1"/>
    <property type="match status" value="1"/>
</dbReference>
<feature type="transmembrane region" description="Helical" evidence="2">
    <location>
        <begin position="168"/>
        <end position="188"/>
    </location>
</feature>
<keyword evidence="2" id="KW-0812">Transmembrane</keyword>
<dbReference type="RefSeq" id="WP_345592210.1">
    <property type="nucleotide sequence ID" value="NZ_BAABJG010000029.1"/>
</dbReference>
<feature type="transmembrane region" description="Helical" evidence="2">
    <location>
        <begin position="106"/>
        <end position="125"/>
    </location>
</feature>
<proteinExistence type="predicted"/>
<feature type="transmembrane region" description="Helical" evidence="2">
    <location>
        <begin position="6"/>
        <end position="29"/>
    </location>
</feature>
<reference evidence="5" key="1">
    <citation type="journal article" date="2019" name="Int. J. Syst. Evol. Microbiol.">
        <title>The Global Catalogue of Microorganisms (GCM) 10K type strain sequencing project: providing services to taxonomists for standard genome sequencing and annotation.</title>
        <authorList>
            <consortium name="The Broad Institute Genomics Platform"/>
            <consortium name="The Broad Institute Genome Sequencing Center for Infectious Disease"/>
            <person name="Wu L."/>
            <person name="Ma J."/>
        </authorList>
    </citation>
    <scope>NUCLEOTIDE SEQUENCE [LARGE SCALE GENOMIC DNA]</scope>
    <source>
        <strain evidence="5">CCUG 53270</strain>
    </source>
</reference>